<sequence length="163" mass="17648">MARLIDRVRGFDVEIIDDWLLLVSSRDVVTLDPESWQKLFDAVGALSDKIDRWERWRDDRLPTVPPVTTGTGAGTAAVGLTPAPRSGRVAKRGRRLLMRLGVGERIGLLAFALLMVGGEISMFRSGPLLHAGIDRGWRWAPAMNLRAPGGAGGTPTVSLRPGA</sequence>
<organism evidence="3 4">
    <name type="scientific">Cryobacterium zongtaii</name>
    <dbReference type="NCBI Taxonomy" id="1259217"/>
    <lineage>
        <taxon>Bacteria</taxon>
        <taxon>Bacillati</taxon>
        <taxon>Actinomycetota</taxon>
        <taxon>Actinomycetes</taxon>
        <taxon>Micrococcales</taxon>
        <taxon>Microbacteriaceae</taxon>
        <taxon>Cryobacterium</taxon>
    </lineage>
</organism>
<evidence type="ECO:0000313" key="4">
    <source>
        <dbReference type="Proteomes" id="UP000237340"/>
    </source>
</evidence>
<dbReference type="Proteomes" id="UP000237340">
    <property type="component" value="Unassembled WGS sequence"/>
</dbReference>
<evidence type="ECO:0000313" key="3">
    <source>
        <dbReference type="EMBL" id="POH62602.1"/>
    </source>
</evidence>
<name>A0A2S3ZAW2_9MICO</name>
<dbReference type="AlphaFoldDB" id="A0A2S3ZAW2"/>
<proteinExistence type="predicted"/>
<keyword evidence="4" id="KW-1185">Reference proteome</keyword>
<keyword evidence="2" id="KW-0812">Transmembrane</keyword>
<evidence type="ECO:0000256" key="2">
    <source>
        <dbReference type="SAM" id="Phobius"/>
    </source>
</evidence>
<feature type="region of interest" description="Disordered" evidence="1">
    <location>
        <begin position="61"/>
        <end position="86"/>
    </location>
</feature>
<accession>A0A2S3ZAW2</accession>
<dbReference type="EMBL" id="PPXD01000026">
    <property type="protein sequence ID" value="POH62602.1"/>
    <property type="molecule type" value="Genomic_DNA"/>
</dbReference>
<protein>
    <submittedName>
        <fullName evidence="3">Uncharacterized protein</fullName>
    </submittedName>
</protein>
<gene>
    <name evidence="3" type="ORF">C3B61_17330</name>
</gene>
<feature type="transmembrane region" description="Helical" evidence="2">
    <location>
        <begin position="96"/>
        <end position="116"/>
    </location>
</feature>
<reference evidence="3 4" key="1">
    <citation type="submission" date="2018-01" db="EMBL/GenBank/DDBJ databases">
        <title>Cryobacterium sp. nov., from glaciers in China.</title>
        <authorList>
            <person name="Liu Q."/>
            <person name="Xin Y.-H."/>
        </authorList>
    </citation>
    <scope>NUCLEOTIDE SEQUENCE [LARGE SCALE GENOMIC DNA]</scope>
    <source>
        <strain evidence="3 4">TMN-42</strain>
    </source>
</reference>
<keyword evidence="2" id="KW-1133">Transmembrane helix</keyword>
<keyword evidence="2" id="KW-0472">Membrane</keyword>
<comment type="caution">
    <text evidence="3">The sequence shown here is derived from an EMBL/GenBank/DDBJ whole genome shotgun (WGS) entry which is preliminary data.</text>
</comment>
<evidence type="ECO:0000256" key="1">
    <source>
        <dbReference type="SAM" id="MobiDB-lite"/>
    </source>
</evidence>
<feature type="compositionally biased region" description="Low complexity" evidence="1">
    <location>
        <begin position="66"/>
        <end position="84"/>
    </location>
</feature>